<gene>
    <name evidence="1" type="ORF">CEXT_752751</name>
</gene>
<protein>
    <submittedName>
        <fullName evidence="1">Uncharacterized protein</fullName>
    </submittedName>
</protein>
<dbReference type="Proteomes" id="UP001054945">
    <property type="component" value="Unassembled WGS sequence"/>
</dbReference>
<reference evidence="1 2" key="1">
    <citation type="submission" date="2021-06" db="EMBL/GenBank/DDBJ databases">
        <title>Caerostris extrusa draft genome.</title>
        <authorList>
            <person name="Kono N."/>
            <person name="Arakawa K."/>
        </authorList>
    </citation>
    <scope>NUCLEOTIDE SEQUENCE [LARGE SCALE GENOMIC DNA]</scope>
</reference>
<organism evidence="1 2">
    <name type="scientific">Caerostris extrusa</name>
    <name type="common">Bark spider</name>
    <name type="synonym">Caerostris bankana</name>
    <dbReference type="NCBI Taxonomy" id="172846"/>
    <lineage>
        <taxon>Eukaryota</taxon>
        <taxon>Metazoa</taxon>
        <taxon>Ecdysozoa</taxon>
        <taxon>Arthropoda</taxon>
        <taxon>Chelicerata</taxon>
        <taxon>Arachnida</taxon>
        <taxon>Araneae</taxon>
        <taxon>Araneomorphae</taxon>
        <taxon>Entelegynae</taxon>
        <taxon>Araneoidea</taxon>
        <taxon>Araneidae</taxon>
        <taxon>Caerostris</taxon>
    </lineage>
</organism>
<keyword evidence="2" id="KW-1185">Reference proteome</keyword>
<dbReference type="EMBL" id="BPLR01004533">
    <property type="protein sequence ID" value="GIX95558.1"/>
    <property type="molecule type" value="Genomic_DNA"/>
</dbReference>
<proteinExistence type="predicted"/>
<evidence type="ECO:0000313" key="1">
    <source>
        <dbReference type="EMBL" id="GIX95558.1"/>
    </source>
</evidence>
<feature type="non-terminal residue" evidence="1">
    <location>
        <position position="1"/>
    </location>
</feature>
<name>A0AAV4PGL8_CAEEX</name>
<comment type="caution">
    <text evidence="1">The sequence shown here is derived from an EMBL/GenBank/DDBJ whole genome shotgun (WGS) entry which is preliminary data.</text>
</comment>
<dbReference type="AlphaFoldDB" id="A0AAV4PGL8"/>
<evidence type="ECO:0000313" key="2">
    <source>
        <dbReference type="Proteomes" id="UP001054945"/>
    </source>
</evidence>
<sequence>RPSLHAAAAGPHHRQEVRLHRGHRLPVLGAHRTHQGHRHGGTLMHIYVFF</sequence>
<accession>A0AAV4PGL8</accession>